<dbReference type="AlphaFoldDB" id="A0A0C2GRH0"/>
<name>A0A0C2GRH0_9BILA</name>
<organism evidence="1 2">
    <name type="scientific">Ancylostoma duodenale</name>
    <dbReference type="NCBI Taxonomy" id="51022"/>
    <lineage>
        <taxon>Eukaryota</taxon>
        <taxon>Metazoa</taxon>
        <taxon>Ecdysozoa</taxon>
        <taxon>Nematoda</taxon>
        <taxon>Chromadorea</taxon>
        <taxon>Rhabditida</taxon>
        <taxon>Rhabditina</taxon>
        <taxon>Rhabditomorpha</taxon>
        <taxon>Strongyloidea</taxon>
        <taxon>Ancylostomatidae</taxon>
        <taxon>Ancylostomatinae</taxon>
        <taxon>Ancylostoma</taxon>
    </lineage>
</organism>
<accession>A0A0C2GRH0</accession>
<evidence type="ECO:0000313" key="2">
    <source>
        <dbReference type="Proteomes" id="UP000054047"/>
    </source>
</evidence>
<proteinExistence type="predicted"/>
<protein>
    <submittedName>
        <fullName evidence="1">Uncharacterized protein</fullName>
    </submittedName>
</protein>
<dbReference type="Proteomes" id="UP000054047">
    <property type="component" value="Unassembled WGS sequence"/>
</dbReference>
<dbReference type="EMBL" id="KN728372">
    <property type="protein sequence ID" value="KIH63890.1"/>
    <property type="molecule type" value="Genomic_DNA"/>
</dbReference>
<gene>
    <name evidence="1" type="ORF">ANCDUO_05802</name>
</gene>
<evidence type="ECO:0000313" key="1">
    <source>
        <dbReference type="EMBL" id="KIH63890.1"/>
    </source>
</evidence>
<reference evidence="1 2" key="1">
    <citation type="submission" date="2013-12" db="EMBL/GenBank/DDBJ databases">
        <title>Draft genome of the parsitic nematode Ancylostoma duodenale.</title>
        <authorList>
            <person name="Mitreva M."/>
        </authorList>
    </citation>
    <scope>NUCLEOTIDE SEQUENCE [LARGE SCALE GENOMIC DNA]</scope>
    <source>
        <strain evidence="1 2">Zhejiang</strain>
    </source>
</reference>
<sequence length="59" mass="6711">MDTWRRHCYWGPSGCKEELPDGQCAFICHVFCYIPVVTGFCEDSSPQNTLDRDAGILIQ</sequence>
<keyword evidence="2" id="KW-1185">Reference proteome</keyword>